<accession>A0ABR3G165</accession>
<comment type="caution">
    <text evidence="2">The sequence shown here is derived from an EMBL/GenBank/DDBJ whole genome shotgun (WGS) entry which is preliminary data.</text>
</comment>
<dbReference type="Pfam" id="PF02661">
    <property type="entry name" value="Fic"/>
    <property type="match status" value="1"/>
</dbReference>
<dbReference type="SUPFAM" id="SSF140931">
    <property type="entry name" value="Fic-like"/>
    <property type="match status" value="1"/>
</dbReference>
<proteinExistence type="predicted"/>
<dbReference type="EMBL" id="JBAHYK010000008">
    <property type="protein sequence ID" value="KAL0581544.1"/>
    <property type="molecule type" value="Genomic_DNA"/>
</dbReference>
<dbReference type="InterPro" id="IPR003812">
    <property type="entry name" value="Fido"/>
</dbReference>
<feature type="domain" description="Fido" evidence="1">
    <location>
        <begin position="1"/>
        <end position="94"/>
    </location>
</feature>
<organism evidence="2 3">
    <name type="scientific">Marasmius crinis-equi</name>
    <dbReference type="NCBI Taxonomy" id="585013"/>
    <lineage>
        <taxon>Eukaryota</taxon>
        <taxon>Fungi</taxon>
        <taxon>Dikarya</taxon>
        <taxon>Basidiomycota</taxon>
        <taxon>Agaricomycotina</taxon>
        <taxon>Agaricomycetes</taxon>
        <taxon>Agaricomycetidae</taxon>
        <taxon>Agaricales</taxon>
        <taxon>Marasmiineae</taxon>
        <taxon>Marasmiaceae</taxon>
        <taxon>Marasmius</taxon>
    </lineage>
</organism>
<evidence type="ECO:0000313" key="3">
    <source>
        <dbReference type="Proteomes" id="UP001465976"/>
    </source>
</evidence>
<dbReference type="InterPro" id="IPR036597">
    <property type="entry name" value="Fido-like_dom_sf"/>
</dbReference>
<gene>
    <name evidence="2" type="ORF">V5O48_000473</name>
</gene>
<keyword evidence="3" id="KW-1185">Reference proteome</keyword>
<sequence length="120" mass="13667">MDFIFGSMYQELIQKDGIDPFAAAAWVSHTFVTIHPFEDGNGRMSRMLASIPLLRSKLPPLCVENNFLLQPYIEALNKTRATPRLGDYATLMKRLFYPSLSSLENVEMMLKYSTFASKPL</sequence>
<dbReference type="PANTHER" id="PTHR13504:SF38">
    <property type="entry name" value="FIDO DOMAIN-CONTAINING PROTEIN"/>
    <property type="match status" value="1"/>
</dbReference>
<dbReference type="PANTHER" id="PTHR13504">
    <property type="entry name" value="FIDO DOMAIN-CONTAINING PROTEIN DDB_G0283145"/>
    <property type="match status" value="1"/>
</dbReference>
<dbReference type="PROSITE" id="PS51459">
    <property type="entry name" value="FIDO"/>
    <property type="match status" value="1"/>
</dbReference>
<evidence type="ECO:0000259" key="1">
    <source>
        <dbReference type="PROSITE" id="PS51459"/>
    </source>
</evidence>
<dbReference type="InterPro" id="IPR040198">
    <property type="entry name" value="Fido_containing"/>
</dbReference>
<evidence type="ECO:0000313" key="2">
    <source>
        <dbReference type="EMBL" id="KAL0581544.1"/>
    </source>
</evidence>
<name>A0ABR3G165_9AGAR</name>
<dbReference type="Gene3D" id="1.10.3290.10">
    <property type="entry name" value="Fido-like domain"/>
    <property type="match status" value="1"/>
</dbReference>
<protein>
    <recommendedName>
        <fullName evidence="1">Fido domain-containing protein</fullName>
    </recommendedName>
</protein>
<reference evidence="2 3" key="1">
    <citation type="submission" date="2024-02" db="EMBL/GenBank/DDBJ databases">
        <title>A draft genome for the cacao thread blight pathogen Marasmius crinis-equi.</title>
        <authorList>
            <person name="Cohen S.P."/>
            <person name="Baruah I.K."/>
            <person name="Amoako-Attah I."/>
            <person name="Bukari Y."/>
            <person name="Meinhardt L.W."/>
            <person name="Bailey B.A."/>
        </authorList>
    </citation>
    <scope>NUCLEOTIDE SEQUENCE [LARGE SCALE GENOMIC DNA]</scope>
    <source>
        <strain evidence="2 3">GH-76</strain>
    </source>
</reference>
<dbReference type="Proteomes" id="UP001465976">
    <property type="component" value="Unassembled WGS sequence"/>
</dbReference>